<comment type="caution">
    <text evidence="1">The sequence shown here is derived from an EMBL/GenBank/DDBJ whole genome shotgun (WGS) entry which is preliminary data.</text>
</comment>
<accession>A0A1R3GTJ7</accession>
<dbReference type="AlphaFoldDB" id="A0A1R3GTJ7"/>
<dbReference type="EMBL" id="AWWV01013452">
    <property type="protein sequence ID" value="OMO61448.1"/>
    <property type="molecule type" value="Genomic_DNA"/>
</dbReference>
<organism evidence="1 2">
    <name type="scientific">Corchorus capsularis</name>
    <name type="common">Jute</name>
    <dbReference type="NCBI Taxonomy" id="210143"/>
    <lineage>
        <taxon>Eukaryota</taxon>
        <taxon>Viridiplantae</taxon>
        <taxon>Streptophyta</taxon>
        <taxon>Embryophyta</taxon>
        <taxon>Tracheophyta</taxon>
        <taxon>Spermatophyta</taxon>
        <taxon>Magnoliopsida</taxon>
        <taxon>eudicotyledons</taxon>
        <taxon>Gunneridae</taxon>
        <taxon>Pentapetalae</taxon>
        <taxon>rosids</taxon>
        <taxon>malvids</taxon>
        <taxon>Malvales</taxon>
        <taxon>Malvaceae</taxon>
        <taxon>Grewioideae</taxon>
        <taxon>Apeibeae</taxon>
        <taxon>Corchorus</taxon>
    </lineage>
</organism>
<dbReference type="Proteomes" id="UP000188268">
    <property type="component" value="Unassembled WGS sequence"/>
</dbReference>
<dbReference type="Gramene" id="OMO61448">
    <property type="protein sequence ID" value="OMO61448"/>
    <property type="gene ID" value="CCACVL1_23512"/>
</dbReference>
<evidence type="ECO:0000313" key="2">
    <source>
        <dbReference type="Proteomes" id="UP000188268"/>
    </source>
</evidence>
<keyword evidence="2" id="KW-1185">Reference proteome</keyword>
<protein>
    <submittedName>
        <fullName evidence="1">Uncharacterized protein</fullName>
    </submittedName>
</protein>
<evidence type="ECO:0000313" key="1">
    <source>
        <dbReference type="EMBL" id="OMO61448.1"/>
    </source>
</evidence>
<reference evidence="1 2" key="1">
    <citation type="submission" date="2013-09" db="EMBL/GenBank/DDBJ databases">
        <title>Corchorus capsularis genome sequencing.</title>
        <authorList>
            <person name="Alam M."/>
            <person name="Haque M.S."/>
            <person name="Islam M.S."/>
            <person name="Emdad E.M."/>
            <person name="Islam M.M."/>
            <person name="Ahmed B."/>
            <person name="Halim A."/>
            <person name="Hossen Q.M.M."/>
            <person name="Hossain M.Z."/>
            <person name="Ahmed R."/>
            <person name="Khan M.M."/>
            <person name="Islam R."/>
            <person name="Rashid M.M."/>
            <person name="Khan S.A."/>
            <person name="Rahman M.S."/>
            <person name="Alam M."/>
        </authorList>
    </citation>
    <scope>NUCLEOTIDE SEQUENCE [LARGE SCALE GENOMIC DNA]</scope>
    <source>
        <strain evidence="2">cv. CVL-1</strain>
        <tissue evidence="1">Whole seedling</tissue>
    </source>
</reference>
<name>A0A1R3GTJ7_COCAP</name>
<proteinExistence type="predicted"/>
<feature type="non-terminal residue" evidence="1">
    <location>
        <position position="1"/>
    </location>
</feature>
<gene>
    <name evidence="1" type="ORF">CCACVL1_23512</name>
</gene>
<sequence length="38" mass="4295">IPFSQSPNLPESISKAIYGESKFEFEVFCSGADRNKRD</sequence>